<keyword evidence="2" id="KW-1185">Reference proteome</keyword>
<protein>
    <submittedName>
        <fullName evidence="1">Cytochrome P450</fullName>
    </submittedName>
</protein>
<comment type="caution">
    <text evidence="1">The sequence shown here is derived from an EMBL/GenBank/DDBJ whole genome shotgun (WGS) entry which is preliminary data.</text>
</comment>
<gene>
    <name evidence="1" type="ORF">BV22DRAFT_818629</name>
</gene>
<organism evidence="1 2">
    <name type="scientific">Leucogyrophana mollusca</name>
    <dbReference type="NCBI Taxonomy" id="85980"/>
    <lineage>
        <taxon>Eukaryota</taxon>
        <taxon>Fungi</taxon>
        <taxon>Dikarya</taxon>
        <taxon>Basidiomycota</taxon>
        <taxon>Agaricomycotina</taxon>
        <taxon>Agaricomycetes</taxon>
        <taxon>Agaricomycetidae</taxon>
        <taxon>Boletales</taxon>
        <taxon>Boletales incertae sedis</taxon>
        <taxon>Leucogyrophana</taxon>
    </lineage>
</organism>
<evidence type="ECO:0000313" key="1">
    <source>
        <dbReference type="EMBL" id="KAH7920190.1"/>
    </source>
</evidence>
<sequence length="508" mass="56087">MIGSVGTSAILAITFGAVVASALVRKYYRSTATLRLPPGPPRLPIVGNALDIKPDEPWITYTQWGEIYGDLMYTRILNLDIIIINSEDMAKSLLEKRSNNYSDRPLVSINELFGLSAISALLEYGDTWRLHRKILHQAFRPIKVATYLPTQLQKARELLINLHNSPTDFQAHFQLFSASIIMSVMYGYTTAPREDPVVKVVKRAADALTRAVPPESAALLMSYPALKLIPAWFPGASFKREALLCRKYVAEMVEVPFKYVLDKMAMDGAVPCVVSDALSAGDAIDANHLEAIKCTSATAFVAGAETVTSALANFVLSMILYPHAQRRAQAEIDDVVGTNRLPGPDDRNSLPYVEAVMRETLRWHPVLPLGVAHAATNDDIFEGYTIPKGTTVVVNSWAISRDEARFPNASEFKPERWLAADGTLIDDTPDFCFGFGRRFCPGKPLTEATMRSGIASMLAIFDFSKSEDFEPKWTFAATSHPIPFPCQITPRSPSLSSEKLTQLIRISA</sequence>
<proteinExistence type="predicted"/>
<dbReference type="Proteomes" id="UP000790709">
    <property type="component" value="Unassembled WGS sequence"/>
</dbReference>
<dbReference type="EMBL" id="MU266597">
    <property type="protein sequence ID" value="KAH7920190.1"/>
    <property type="molecule type" value="Genomic_DNA"/>
</dbReference>
<reference evidence="1" key="1">
    <citation type="journal article" date="2021" name="New Phytol.">
        <title>Evolutionary innovations through gain and loss of genes in the ectomycorrhizal Boletales.</title>
        <authorList>
            <person name="Wu G."/>
            <person name="Miyauchi S."/>
            <person name="Morin E."/>
            <person name="Kuo A."/>
            <person name="Drula E."/>
            <person name="Varga T."/>
            <person name="Kohler A."/>
            <person name="Feng B."/>
            <person name="Cao Y."/>
            <person name="Lipzen A."/>
            <person name="Daum C."/>
            <person name="Hundley H."/>
            <person name="Pangilinan J."/>
            <person name="Johnson J."/>
            <person name="Barry K."/>
            <person name="LaButti K."/>
            <person name="Ng V."/>
            <person name="Ahrendt S."/>
            <person name="Min B."/>
            <person name="Choi I.G."/>
            <person name="Park H."/>
            <person name="Plett J.M."/>
            <person name="Magnuson J."/>
            <person name="Spatafora J.W."/>
            <person name="Nagy L.G."/>
            <person name="Henrissat B."/>
            <person name="Grigoriev I.V."/>
            <person name="Yang Z.L."/>
            <person name="Xu J."/>
            <person name="Martin F.M."/>
        </authorList>
    </citation>
    <scope>NUCLEOTIDE SEQUENCE</scope>
    <source>
        <strain evidence="1">KUC20120723A-06</strain>
    </source>
</reference>
<accession>A0ACB8B3A4</accession>
<name>A0ACB8B3A4_9AGAM</name>
<evidence type="ECO:0000313" key="2">
    <source>
        <dbReference type="Proteomes" id="UP000790709"/>
    </source>
</evidence>